<organism evidence="7 8">
    <name type="scientific">Mucilaginibacter pallidiroseus</name>
    <dbReference type="NCBI Taxonomy" id="2599295"/>
    <lineage>
        <taxon>Bacteria</taxon>
        <taxon>Pseudomonadati</taxon>
        <taxon>Bacteroidota</taxon>
        <taxon>Sphingobacteriia</taxon>
        <taxon>Sphingobacteriales</taxon>
        <taxon>Sphingobacteriaceae</taxon>
        <taxon>Mucilaginibacter</taxon>
    </lineage>
</organism>
<evidence type="ECO:0000313" key="7">
    <source>
        <dbReference type="EMBL" id="TWR29760.1"/>
    </source>
</evidence>
<dbReference type="GO" id="GO:0008237">
    <property type="term" value="F:metallopeptidase activity"/>
    <property type="evidence" value="ECO:0007669"/>
    <property type="project" value="UniProtKB-KW"/>
</dbReference>
<evidence type="ECO:0000256" key="3">
    <source>
        <dbReference type="ARBA" id="ARBA00022989"/>
    </source>
</evidence>
<keyword evidence="7" id="KW-0482">Metalloprotease</keyword>
<keyword evidence="4 6" id="KW-0472">Membrane</keyword>
<accession>A0A563UEH9</accession>
<keyword evidence="7" id="KW-0378">Hydrolase</keyword>
<feature type="compositionally biased region" description="Polar residues" evidence="5">
    <location>
        <begin position="51"/>
        <end position="63"/>
    </location>
</feature>
<dbReference type="PANTHER" id="PTHR30168">
    <property type="entry name" value="PUTATIVE MEMBRANE PROTEIN YPFJ"/>
    <property type="match status" value="1"/>
</dbReference>
<keyword evidence="8" id="KW-1185">Reference proteome</keyword>
<evidence type="ECO:0000256" key="6">
    <source>
        <dbReference type="SAM" id="Phobius"/>
    </source>
</evidence>
<evidence type="ECO:0000256" key="1">
    <source>
        <dbReference type="ARBA" id="ARBA00004167"/>
    </source>
</evidence>
<dbReference type="GO" id="GO:0006508">
    <property type="term" value="P:proteolysis"/>
    <property type="evidence" value="ECO:0007669"/>
    <property type="project" value="UniProtKB-KW"/>
</dbReference>
<comment type="subcellular location">
    <subcellularLocation>
        <location evidence="1">Membrane</location>
        <topology evidence="1">Single-pass membrane protein</topology>
    </subcellularLocation>
</comment>
<comment type="caution">
    <text evidence="7">The sequence shown here is derived from an EMBL/GenBank/DDBJ whole genome shotgun (WGS) entry which is preliminary data.</text>
</comment>
<keyword evidence="2 6" id="KW-0812">Transmembrane</keyword>
<name>A0A563UEH9_9SPHI</name>
<dbReference type="GO" id="GO:0016020">
    <property type="term" value="C:membrane"/>
    <property type="evidence" value="ECO:0007669"/>
    <property type="project" value="UniProtKB-SubCell"/>
</dbReference>
<dbReference type="PANTHER" id="PTHR30168:SF0">
    <property type="entry name" value="INNER MEMBRANE PROTEIN"/>
    <property type="match status" value="1"/>
</dbReference>
<dbReference type="InterPro" id="IPR007343">
    <property type="entry name" value="Uncharacterised_pept_Zn_put"/>
</dbReference>
<reference evidence="7 8" key="1">
    <citation type="submission" date="2019-07" db="EMBL/GenBank/DDBJ databases">
        <authorList>
            <person name="Kim J."/>
        </authorList>
    </citation>
    <scope>NUCLEOTIDE SEQUENCE [LARGE SCALE GENOMIC DNA]</scope>
    <source>
        <strain evidence="8">dk17</strain>
    </source>
</reference>
<sequence length="288" mass="31425">MQWMGRRESSNTEDGGSGGGGRGLAFGGGIVGIIAAAIYFFTGIDPSQILNQQQGGGSAQTEQIDTRPGGSGQEDTPERKFAKVVLADTEDVWGKIFKEMGRTYAEPKMVFFTDGVSTACGNASSATGPFYCPGDQKVYIDLTFFDELKSRFNAAGDFAQAYVIAHEVGHHVQDLLGVTAKVDQARQQMSETEFNKISVKLELQADFYAGVWAHYEHNLKNVLDPGDIEEALNAANAIGDDRLQREFQGDVRPDSFTHGTSAQRMYWFKKGYETGDIKQGNTFAADNL</sequence>
<keyword evidence="3 6" id="KW-1133">Transmembrane helix</keyword>
<feature type="transmembrane region" description="Helical" evidence="6">
    <location>
        <begin position="21"/>
        <end position="41"/>
    </location>
</feature>
<gene>
    <name evidence="7" type="ORF">FPZ43_07840</name>
</gene>
<evidence type="ECO:0000256" key="5">
    <source>
        <dbReference type="SAM" id="MobiDB-lite"/>
    </source>
</evidence>
<dbReference type="Pfam" id="PF04228">
    <property type="entry name" value="Zn_peptidase"/>
    <property type="match status" value="1"/>
</dbReference>
<feature type="region of interest" description="Disordered" evidence="5">
    <location>
        <begin position="51"/>
        <end position="78"/>
    </location>
</feature>
<keyword evidence="7" id="KW-0645">Protease</keyword>
<dbReference type="EMBL" id="VOEJ01000003">
    <property type="protein sequence ID" value="TWR29760.1"/>
    <property type="molecule type" value="Genomic_DNA"/>
</dbReference>
<dbReference type="Proteomes" id="UP000320042">
    <property type="component" value="Unassembled WGS sequence"/>
</dbReference>
<evidence type="ECO:0000256" key="4">
    <source>
        <dbReference type="ARBA" id="ARBA00023136"/>
    </source>
</evidence>
<evidence type="ECO:0000256" key="2">
    <source>
        <dbReference type="ARBA" id="ARBA00022692"/>
    </source>
</evidence>
<evidence type="ECO:0000313" key="8">
    <source>
        <dbReference type="Proteomes" id="UP000320042"/>
    </source>
</evidence>
<proteinExistence type="predicted"/>
<dbReference type="OrthoDB" id="9774900at2"/>
<protein>
    <submittedName>
        <fullName evidence="7">Metalloprotease</fullName>
    </submittedName>
</protein>
<dbReference type="AlphaFoldDB" id="A0A563UEH9"/>